<gene>
    <name evidence="4" type="ORF">HC176_02190</name>
</gene>
<evidence type="ECO:0000313" key="5">
    <source>
        <dbReference type="Proteomes" id="UP000760545"/>
    </source>
</evidence>
<dbReference type="Pfam" id="PF18962">
    <property type="entry name" value="Por_Secre_tail"/>
    <property type="match status" value="1"/>
</dbReference>
<evidence type="ECO:0000256" key="1">
    <source>
        <dbReference type="ARBA" id="ARBA00022729"/>
    </source>
</evidence>
<reference evidence="4 5" key="1">
    <citation type="submission" date="2020-03" db="EMBL/GenBank/DDBJ databases">
        <title>Tamlana sp. nov, isolated from XXX.</title>
        <authorList>
            <person name="Cao W.R."/>
        </authorList>
    </citation>
    <scope>NUCLEOTIDE SEQUENCE [LARGE SCALE GENOMIC DNA]</scope>
    <source>
        <strain evidence="4 5">HST1-43</strain>
    </source>
</reference>
<dbReference type="EMBL" id="JAAVJS010000002">
    <property type="protein sequence ID" value="NJX14296.1"/>
    <property type="molecule type" value="Genomic_DNA"/>
</dbReference>
<comment type="caution">
    <text evidence="4">The sequence shown here is derived from an EMBL/GenBank/DDBJ whole genome shotgun (WGS) entry which is preliminary data.</text>
</comment>
<evidence type="ECO:0000256" key="2">
    <source>
        <dbReference type="SAM" id="SignalP"/>
    </source>
</evidence>
<name>A0ABX1DDD3_9FLAO</name>
<proteinExistence type="predicted"/>
<feature type="signal peptide" evidence="2">
    <location>
        <begin position="1"/>
        <end position="23"/>
    </location>
</feature>
<feature type="chain" id="PRO_5046521741" evidence="2">
    <location>
        <begin position="24"/>
        <end position="291"/>
    </location>
</feature>
<keyword evidence="1 2" id="KW-0732">Signal</keyword>
<dbReference type="RefSeq" id="WP_167916546.1">
    <property type="nucleotide sequence ID" value="NZ_JAAVJS010000002.1"/>
</dbReference>
<sequence>MKKITLKISVFLLFFMFALQVQAQPCPELYQEAGVYKIATCGLTPELYMTINGTGQLEWAAEITSSPADVTQLWTIQGHREPSSGGYVEITADLSALGVGPYTMVVDQASFNGGTPADDQIRITARPGLPISDTGDANYGYDQFQRRKATGWSGAGNNALFAKPPGQGDLRYGLVPTAAGDDVIFWDGKEPRNAPLAINALRLIFVSTLSTTDFDTSSIFVSNPVNNELSVKGLAANINHLSVFSLLGKEVLSRDINSESVNIDVSSLTSGMYLVKLSSDKGSFTKKFVKQ</sequence>
<dbReference type="InterPro" id="IPR026444">
    <property type="entry name" value="Secre_tail"/>
</dbReference>
<keyword evidence="5" id="KW-1185">Reference proteome</keyword>
<dbReference type="NCBIfam" id="TIGR04183">
    <property type="entry name" value="Por_Secre_tail"/>
    <property type="match status" value="1"/>
</dbReference>
<dbReference type="Proteomes" id="UP000760545">
    <property type="component" value="Unassembled WGS sequence"/>
</dbReference>
<protein>
    <submittedName>
        <fullName evidence="4">T9SS type A sorting domain-containing protein</fullName>
    </submittedName>
</protein>
<organism evidence="4 5">
    <name type="scientific">Tamlana crocina</name>
    <dbReference type="NCBI Taxonomy" id="393006"/>
    <lineage>
        <taxon>Bacteria</taxon>
        <taxon>Pseudomonadati</taxon>
        <taxon>Bacteroidota</taxon>
        <taxon>Flavobacteriia</taxon>
        <taxon>Flavobacteriales</taxon>
        <taxon>Flavobacteriaceae</taxon>
        <taxon>Tamlana</taxon>
    </lineage>
</organism>
<evidence type="ECO:0000313" key="4">
    <source>
        <dbReference type="EMBL" id="NJX14296.1"/>
    </source>
</evidence>
<evidence type="ECO:0000259" key="3">
    <source>
        <dbReference type="Pfam" id="PF18962"/>
    </source>
</evidence>
<feature type="domain" description="Secretion system C-terminal sorting" evidence="3">
    <location>
        <begin position="223"/>
        <end position="289"/>
    </location>
</feature>
<accession>A0ABX1DDD3</accession>